<dbReference type="EMBL" id="PRCW01000010">
    <property type="protein sequence ID" value="PYD49161.1"/>
    <property type="molecule type" value="Genomic_DNA"/>
</dbReference>
<accession>A0ABX5P6U8</accession>
<protein>
    <submittedName>
        <fullName evidence="2">Uncharacterized protein</fullName>
    </submittedName>
</protein>
<feature type="region of interest" description="Disordered" evidence="1">
    <location>
        <begin position="57"/>
        <end position="76"/>
    </location>
</feature>
<evidence type="ECO:0000313" key="3">
    <source>
        <dbReference type="Proteomes" id="UP000248116"/>
    </source>
</evidence>
<proteinExistence type="predicted"/>
<comment type="caution">
    <text evidence="2">The sequence shown here is derived from an EMBL/GenBank/DDBJ whole genome shotgun (WGS) entry which is preliminary data.</text>
</comment>
<evidence type="ECO:0000256" key="1">
    <source>
        <dbReference type="SAM" id="MobiDB-lite"/>
    </source>
</evidence>
<organism evidence="2 3">
    <name type="scientific">Novacetimonas pomaceti</name>
    <dbReference type="NCBI Taxonomy" id="2021998"/>
    <lineage>
        <taxon>Bacteria</taxon>
        <taxon>Pseudomonadati</taxon>
        <taxon>Pseudomonadota</taxon>
        <taxon>Alphaproteobacteria</taxon>
        <taxon>Acetobacterales</taxon>
        <taxon>Acetobacteraceae</taxon>
        <taxon>Novacetimonas</taxon>
    </lineage>
</organism>
<reference evidence="2 3" key="1">
    <citation type="submission" date="2018-02" db="EMBL/GenBank/DDBJ databases">
        <authorList>
            <person name="Skraban J."/>
            <person name="Trcek J."/>
        </authorList>
    </citation>
    <scope>NUCLEOTIDE SEQUENCE [LARGE SCALE GENOMIC DNA]</scope>
    <source>
        <strain evidence="2 3">AV446</strain>
    </source>
</reference>
<evidence type="ECO:0000313" key="2">
    <source>
        <dbReference type="EMBL" id="PYD49161.1"/>
    </source>
</evidence>
<gene>
    <name evidence="2" type="ORF">C3920_00865</name>
</gene>
<name>A0ABX5P6U8_9PROT</name>
<sequence length="130" mass="13670">MGRARGAMFVKPPRGAGNIANAPHASLSPAMSGPVPGKCDPVECDPGDATWRGWPAGARGCNRRDGTAPAGANKTRAGCGRCMRRAVVARVGTGRTFAPCNAMRWSRPCLVPIPILSDDYSDTGRTAERY</sequence>
<keyword evidence="3" id="KW-1185">Reference proteome</keyword>
<dbReference type="Proteomes" id="UP000248116">
    <property type="component" value="Unassembled WGS sequence"/>
</dbReference>